<dbReference type="AlphaFoldDB" id="A0AA37Q150"/>
<name>A0AA37Q150_9BACT</name>
<protein>
    <submittedName>
        <fullName evidence="1">Uncharacterized protein</fullName>
    </submittedName>
</protein>
<reference evidence="1" key="1">
    <citation type="submission" date="2022-08" db="EMBL/GenBank/DDBJ databases">
        <title>Draft genome sequencing of Roseisolibacter agri AW1220.</title>
        <authorList>
            <person name="Tobiishi Y."/>
            <person name="Tonouchi A."/>
        </authorList>
    </citation>
    <scope>NUCLEOTIDE SEQUENCE</scope>
    <source>
        <strain evidence="1">AW1220</strain>
    </source>
</reference>
<organism evidence="1 2">
    <name type="scientific">Roseisolibacter agri</name>
    <dbReference type="NCBI Taxonomy" id="2014610"/>
    <lineage>
        <taxon>Bacteria</taxon>
        <taxon>Pseudomonadati</taxon>
        <taxon>Gemmatimonadota</taxon>
        <taxon>Gemmatimonadia</taxon>
        <taxon>Gemmatimonadales</taxon>
        <taxon>Gemmatimonadaceae</taxon>
        <taxon>Roseisolibacter</taxon>
    </lineage>
</organism>
<evidence type="ECO:0000313" key="1">
    <source>
        <dbReference type="EMBL" id="GLC24680.1"/>
    </source>
</evidence>
<sequence>MPDHAPDPTSHDDLAALHALLAVHGDAEFPEALAGGAPVADVSPIMLEADVTALATAFARSGGTLRRDQWWTLRECAADARTLVPKLTGESWVYFARVYAIAQAVLRHAPASSTP</sequence>
<evidence type="ECO:0000313" key="2">
    <source>
        <dbReference type="Proteomes" id="UP001161325"/>
    </source>
</evidence>
<dbReference type="RefSeq" id="WP_284349127.1">
    <property type="nucleotide sequence ID" value="NZ_BRXS01000002.1"/>
</dbReference>
<dbReference type="EMBL" id="BRXS01000002">
    <property type="protein sequence ID" value="GLC24680.1"/>
    <property type="molecule type" value="Genomic_DNA"/>
</dbReference>
<accession>A0AA37Q150</accession>
<dbReference type="Proteomes" id="UP001161325">
    <property type="component" value="Unassembled WGS sequence"/>
</dbReference>
<keyword evidence="2" id="KW-1185">Reference proteome</keyword>
<proteinExistence type="predicted"/>
<comment type="caution">
    <text evidence="1">The sequence shown here is derived from an EMBL/GenBank/DDBJ whole genome shotgun (WGS) entry which is preliminary data.</text>
</comment>
<gene>
    <name evidence="1" type="ORF">rosag_11930</name>
</gene>